<evidence type="ECO:0000313" key="3">
    <source>
        <dbReference type="Proteomes" id="UP000473574"/>
    </source>
</evidence>
<organism evidence="2 3">
    <name type="scientific">Adonisia turfae CCMR0082</name>
    <dbReference type="NCBI Taxonomy" id="2304604"/>
    <lineage>
        <taxon>Bacteria</taxon>
        <taxon>Bacillati</taxon>
        <taxon>Cyanobacteriota</taxon>
        <taxon>Adonisia</taxon>
        <taxon>Adonisia turfae</taxon>
    </lineage>
</organism>
<accession>A0A6M0SKR3</accession>
<name>A0A6M0SKR3_9CYAN</name>
<reference evidence="2 3" key="1">
    <citation type="journal article" date="2020" name="Microb. Ecol.">
        <title>Ecogenomics of the Marine Benthic Filamentous Cyanobacterium Adonisia.</title>
        <authorList>
            <person name="Walter J.M."/>
            <person name="Coutinho F.H."/>
            <person name="Leomil L."/>
            <person name="Hargreaves P.I."/>
            <person name="Campeao M.E."/>
            <person name="Vieira V.V."/>
            <person name="Silva B.S."/>
            <person name="Fistarol G.O."/>
            <person name="Salomon P.S."/>
            <person name="Sawabe T."/>
            <person name="Mino S."/>
            <person name="Hosokawa M."/>
            <person name="Miyashita H."/>
            <person name="Maruyama F."/>
            <person name="van Verk M.C."/>
            <person name="Dutilh B.E."/>
            <person name="Thompson C.C."/>
            <person name="Thompson F.L."/>
        </authorList>
    </citation>
    <scope>NUCLEOTIDE SEQUENCE [LARGE SCALE GENOMIC DNA]</scope>
    <source>
        <strain evidence="2 3">CCMR0082</strain>
    </source>
</reference>
<dbReference type="RefSeq" id="WP_163671973.1">
    <property type="nucleotide sequence ID" value="NZ_QZCE01000013.1"/>
</dbReference>
<comment type="caution">
    <text evidence="2">The sequence shown here is derived from an EMBL/GenBank/DDBJ whole genome shotgun (WGS) entry which is preliminary data.</text>
</comment>
<dbReference type="EMBL" id="QZCE01000013">
    <property type="protein sequence ID" value="NEZ68393.1"/>
    <property type="molecule type" value="Genomic_DNA"/>
</dbReference>
<dbReference type="PROSITE" id="PS50030">
    <property type="entry name" value="UBA"/>
    <property type="match status" value="1"/>
</dbReference>
<feature type="domain" description="UBA" evidence="1">
    <location>
        <begin position="68"/>
        <end position="108"/>
    </location>
</feature>
<evidence type="ECO:0000259" key="1">
    <source>
        <dbReference type="PROSITE" id="PS50030"/>
    </source>
</evidence>
<dbReference type="Proteomes" id="UP000473574">
    <property type="component" value="Unassembled WGS sequence"/>
</dbReference>
<proteinExistence type="predicted"/>
<protein>
    <recommendedName>
        <fullName evidence="1">UBA domain-containing protein</fullName>
    </recommendedName>
</protein>
<gene>
    <name evidence="2" type="ORF">D0962_37720</name>
</gene>
<dbReference type="AlphaFoldDB" id="A0A6M0SKR3"/>
<dbReference type="InterPro" id="IPR015940">
    <property type="entry name" value="UBA"/>
</dbReference>
<evidence type="ECO:0000313" key="2">
    <source>
        <dbReference type="EMBL" id="NEZ68393.1"/>
    </source>
</evidence>
<sequence>MERRVVLIAAWAIAASISPMVSFVGEASGDPACYIEAPDGQQTNLEQLCEPEPVDYLSPVDSPSAGVELDEQTLTYLDELGISESEYQEILRLSETNPDAAREEFLEHFCTDESSQGIKNCSFTNNGIINAI</sequence>